<evidence type="ECO:0000256" key="5">
    <source>
        <dbReference type="ARBA" id="ARBA00023136"/>
    </source>
</evidence>
<organism evidence="7 8">
    <name type="scientific">Roseospira navarrensis</name>
    <dbReference type="NCBI Taxonomy" id="140058"/>
    <lineage>
        <taxon>Bacteria</taxon>
        <taxon>Pseudomonadati</taxon>
        <taxon>Pseudomonadota</taxon>
        <taxon>Alphaproteobacteria</taxon>
        <taxon>Rhodospirillales</taxon>
        <taxon>Rhodospirillaceae</taxon>
        <taxon>Roseospira</taxon>
    </lineage>
</organism>
<evidence type="ECO:0000313" key="7">
    <source>
        <dbReference type="EMBL" id="MQX35949.1"/>
    </source>
</evidence>
<evidence type="ECO:0000256" key="3">
    <source>
        <dbReference type="ARBA" id="ARBA00022692"/>
    </source>
</evidence>
<dbReference type="EMBL" id="WIVE01000010">
    <property type="protein sequence ID" value="MQX35949.1"/>
    <property type="molecule type" value="Genomic_DNA"/>
</dbReference>
<dbReference type="Pfam" id="PF01810">
    <property type="entry name" value="LysE"/>
    <property type="match status" value="1"/>
</dbReference>
<feature type="transmembrane region" description="Helical" evidence="6">
    <location>
        <begin position="40"/>
        <end position="61"/>
    </location>
</feature>
<accession>A0A7X2D257</accession>
<dbReference type="PANTHER" id="PTHR30086:SF20">
    <property type="entry name" value="ARGININE EXPORTER PROTEIN ARGO-RELATED"/>
    <property type="match status" value="1"/>
</dbReference>
<feature type="transmembrane region" description="Helical" evidence="6">
    <location>
        <begin position="6"/>
        <end position="28"/>
    </location>
</feature>
<comment type="subcellular location">
    <subcellularLocation>
        <location evidence="1">Cell membrane</location>
        <topology evidence="1">Multi-pass membrane protein</topology>
    </subcellularLocation>
</comment>
<reference evidence="7 8" key="1">
    <citation type="submission" date="2019-10" db="EMBL/GenBank/DDBJ databases">
        <title>Draft whole-genome sequence of the purple nonsulfur photosynthetic bacterium Roseospira navarrensis DSM 15114.</title>
        <authorList>
            <person name="Kyndt J.A."/>
            <person name="Meyer T.E."/>
        </authorList>
    </citation>
    <scope>NUCLEOTIDE SEQUENCE [LARGE SCALE GENOMIC DNA]</scope>
    <source>
        <strain evidence="7 8">DSM 15114</strain>
    </source>
</reference>
<dbReference type="RefSeq" id="WP_153341953.1">
    <property type="nucleotide sequence ID" value="NZ_WIVE01000010.1"/>
</dbReference>
<sequence>MDFPPLIKGIIIGFAIAAPVGPVGVLCIRRALADGRVAAFVAGLGAAVADTFYGAVAAWGLTLVTDFLNNHETTLSVVGGVFLLYLGWATFRARTEMLPTPDTHIGLVRDFVSTFLITLTNPATILAFMAVFASITAVQMRNPMSMDAGLLILGVFVGSAAWWGLLSAVTGSVRDRFSPRWLRWLNQGSGVALAVFGVAVLVNAGL</sequence>
<evidence type="ECO:0000313" key="8">
    <source>
        <dbReference type="Proteomes" id="UP000434582"/>
    </source>
</evidence>
<comment type="caution">
    <text evidence="7">The sequence shown here is derived from an EMBL/GenBank/DDBJ whole genome shotgun (WGS) entry which is preliminary data.</text>
</comment>
<keyword evidence="4 6" id="KW-1133">Transmembrane helix</keyword>
<feature type="transmembrane region" description="Helical" evidence="6">
    <location>
        <begin position="73"/>
        <end position="91"/>
    </location>
</feature>
<dbReference type="OrthoDB" id="7874789at2"/>
<proteinExistence type="predicted"/>
<protein>
    <submittedName>
        <fullName evidence="7">LysE family translocator</fullName>
    </submittedName>
</protein>
<feature type="transmembrane region" description="Helical" evidence="6">
    <location>
        <begin position="181"/>
        <end position="202"/>
    </location>
</feature>
<evidence type="ECO:0000256" key="6">
    <source>
        <dbReference type="SAM" id="Phobius"/>
    </source>
</evidence>
<gene>
    <name evidence="7" type="ORF">GHC57_05390</name>
</gene>
<keyword evidence="5 6" id="KW-0472">Membrane</keyword>
<name>A0A7X2D257_9PROT</name>
<dbReference type="GO" id="GO:0005886">
    <property type="term" value="C:plasma membrane"/>
    <property type="evidence" value="ECO:0007669"/>
    <property type="project" value="UniProtKB-SubCell"/>
</dbReference>
<dbReference type="AlphaFoldDB" id="A0A7X2D257"/>
<keyword evidence="3 6" id="KW-0812">Transmembrane</keyword>
<evidence type="ECO:0000256" key="1">
    <source>
        <dbReference type="ARBA" id="ARBA00004651"/>
    </source>
</evidence>
<feature type="transmembrane region" description="Helical" evidence="6">
    <location>
        <begin position="148"/>
        <end position="169"/>
    </location>
</feature>
<keyword evidence="8" id="KW-1185">Reference proteome</keyword>
<dbReference type="InterPro" id="IPR001123">
    <property type="entry name" value="LeuE-type"/>
</dbReference>
<evidence type="ECO:0000256" key="2">
    <source>
        <dbReference type="ARBA" id="ARBA00022475"/>
    </source>
</evidence>
<keyword evidence="2" id="KW-1003">Cell membrane</keyword>
<evidence type="ECO:0000256" key="4">
    <source>
        <dbReference type="ARBA" id="ARBA00022989"/>
    </source>
</evidence>
<dbReference type="PANTHER" id="PTHR30086">
    <property type="entry name" value="ARGININE EXPORTER PROTEIN ARGO"/>
    <property type="match status" value="1"/>
</dbReference>
<dbReference type="GO" id="GO:0015171">
    <property type="term" value="F:amino acid transmembrane transporter activity"/>
    <property type="evidence" value="ECO:0007669"/>
    <property type="project" value="TreeGrafter"/>
</dbReference>
<dbReference type="Proteomes" id="UP000434582">
    <property type="component" value="Unassembled WGS sequence"/>
</dbReference>
<feature type="transmembrane region" description="Helical" evidence="6">
    <location>
        <begin position="111"/>
        <end position="136"/>
    </location>
</feature>